<feature type="compositionally biased region" description="Polar residues" evidence="1">
    <location>
        <begin position="123"/>
        <end position="132"/>
    </location>
</feature>
<feature type="domain" description="DUF632" evidence="2">
    <location>
        <begin position="629"/>
        <end position="756"/>
    </location>
</feature>
<dbReference type="PANTHER" id="PTHR21450">
    <property type="entry name" value="PROTEIN ALTERED PHOSPHATE STARVATION RESPONSE 1"/>
    <property type="match status" value="1"/>
</dbReference>
<dbReference type="InterPro" id="IPR006868">
    <property type="entry name" value="DUF630"/>
</dbReference>
<dbReference type="PANTHER" id="PTHR21450:SF9">
    <property type="entry name" value="BZIP DOMAIN CLASS TRANSCRIPTION FACTOR (DUF630 AND DUF632)-RELATED"/>
    <property type="match status" value="1"/>
</dbReference>
<dbReference type="AlphaFoldDB" id="A0A7J9LP04"/>
<dbReference type="OrthoDB" id="1919226at2759"/>
<feature type="compositionally biased region" description="Low complexity" evidence="1">
    <location>
        <begin position="149"/>
        <end position="170"/>
    </location>
</feature>
<evidence type="ECO:0000259" key="2">
    <source>
        <dbReference type="Pfam" id="PF04782"/>
    </source>
</evidence>
<feature type="region of interest" description="Disordered" evidence="1">
    <location>
        <begin position="255"/>
        <end position="338"/>
    </location>
</feature>
<evidence type="ECO:0000259" key="3">
    <source>
        <dbReference type="Pfam" id="PF04783"/>
    </source>
</evidence>
<evidence type="ECO:0000313" key="4">
    <source>
        <dbReference type="EMBL" id="MBA0860368.1"/>
    </source>
</evidence>
<evidence type="ECO:0000313" key="5">
    <source>
        <dbReference type="Proteomes" id="UP000593576"/>
    </source>
</evidence>
<evidence type="ECO:0000256" key="1">
    <source>
        <dbReference type="SAM" id="MobiDB-lite"/>
    </source>
</evidence>
<sequence length="890" mass="99546">MGCTASKLDNEDTVRRCKDRRRLMKEAVHARHQLAAAHADYCRYLRVAGAALSTFAAGEPLSVSDETPAVLLHPATPSPPTANLIPPRAPPSPSPPPPPPPPLSPSPSPSPTIASSKLPHILSASSLPSPTSNRRRPRKLPPKLPHILSESSPCSSPQSSKSGFSNSFFPAAYQNNSTYSTTPSQDSSVWNWENFCPPSPPDSEFFEQKLQQQQRMQQLPHRQHHLGSNNPEYTEDTETEKSEYDFFRSQNLNHRYDSNSVNSKRNFDEETEREEVQCSEWGDHDRYTTTSSSDEDEEEDDDVASRSEIGDRSNFGSSMTGESEKFHHLHHQTPPSVQPRIYGAVAGTKMDNKSEDAGSSAGSYKTGAMMEMKMVVRHRDLKKIVDAIKENFDKAAAAGDQVSEMLEISRAQLDKNFRQLKKTVYHSSSMFSNLSSSWTSKPPLAVKYRLDATALNESGSSKSLCSTLDRLLAWEKKLYDEVKAMHVQQFQAREGVKIEHEKKLSALQSQEYKGEDETKIDKTKASITRLQSLIIVTSQAVSTTSTAIIGLRDSDLVPQLIEICHGVDFSCLQGRWTIMVHCSAMPFDHPHSEHMCLLVLALLIRLLKLEIAELVKALILSASVDYHQLYMWGSMHQYHEVQNNIVQQVFGLINRSGKGDSTSELHRQATCDLESAVSAWHSSFCRLMKFQRDFIHSIHGWFKLTLRPVSNDNVDGNGKTDLSDVYAFCDEWKLALERVPDTVASEAIKSFINVVHVISVKQTEELKIKKQTETASKELEKKASSLRNIERKFYHSYSMVGIGLPDSGADYGQVLDARDPLAEKKSELAGCQRRVEDEMLRHAKAVEVTRAMTLNNIQTGLPGVFQALTSFSALFTEALDSVCSRSYRIK</sequence>
<dbReference type="Proteomes" id="UP000593576">
    <property type="component" value="Unassembled WGS sequence"/>
</dbReference>
<feature type="compositionally biased region" description="Polar residues" evidence="1">
    <location>
        <begin position="173"/>
        <end position="191"/>
    </location>
</feature>
<feature type="compositionally biased region" description="Acidic residues" evidence="1">
    <location>
        <begin position="293"/>
        <end position="302"/>
    </location>
</feature>
<feature type="region of interest" description="Disordered" evidence="1">
    <location>
        <begin position="70"/>
        <end position="242"/>
    </location>
</feature>
<accession>A0A7J9LP04</accession>
<organism evidence="4 5">
    <name type="scientific">Gossypium schwendimanii</name>
    <name type="common">Cotton</name>
    <dbReference type="NCBI Taxonomy" id="34291"/>
    <lineage>
        <taxon>Eukaryota</taxon>
        <taxon>Viridiplantae</taxon>
        <taxon>Streptophyta</taxon>
        <taxon>Embryophyta</taxon>
        <taxon>Tracheophyta</taxon>
        <taxon>Spermatophyta</taxon>
        <taxon>Magnoliopsida</taxon>
        <taxon>eudicotyledons</taxon>
        <taxon>Gunneridae</taxon>
        <taxon>Pentapetalae</taxon>
        <taxon>rosids</taxon>
        <taxon>malvids</taxon>
        <taxon>Malvales</taxon>
        <taxon>Malvaceae</taxon>
        <taxon>Malvoideae</taxon>
        <taxon>Gossypium</taxon>
    </lineage>
</organism>
<reference evidence="4 5" key="1">
    <citation type="journal article" date="2019" name="Genome Biol. Evol.">
        <title>Insights into the evolution of the New World diploid cottons (Gossypium, subgenus Houzingenia) based on genome sequencing.</title>
        <authorList>
            <person name="Grover C.E."/>
            <person name="Arick M.A. 2nd"/>
            <person name="Thrash A."/>
            <person name="Conover J.L."/>
            <person name="Sanders W.S."/>
            <person name="Peterson D.G."/>
            <person name="Frelichowski J.E."/>
            <person name="Scheffler J.A."/>
            <person name="Scheffler B.E."/>
            <person name="Wendel J.F."/>
        </authorList>
    </citation>
    <scope>NUCLEOTIDE SEQUENCE [LARGE SCALE GENOMIC DNA]</scope>
    <source>
        <strain evidence="4">1</strain>
        <tissue evidence="4">Leaf</tissue>
    </source>
</reference>
<comment type="caution">
    <text evidence="4">The sequence shown here is derived from an EMBL/GenBank/DDBJ whole genome shotgun (WGS) entry which is preliminary data.</text>
</comment>
<proteinExistence type="predicted"/>
<gene>
    <name evidence="4" type="ORF">Goshw_016928</name>
</gene>
<feature type="compositionally biased region" description="Polar residues" evidence="1">
    <location>
        <begin position="255"/>
        <end position="264"/>
    </location>
</feature>
<feature type="compositionally biased region" description="Low complexity" evidence="1">
    <location>
        <begin position="208"/>
        <end position="220"/>
    </location>
</feature>
<feature type="domain" description="DUF632" evidence="2">
    <location>
        <begin position="381"/>
        <end position="582"/>
    </location>
</feature>
<keyword evidence="5" id="KW-1185">Reference proteome</keyword>
<feature type="domain" description="DUF630" evidence="3">
    <location>
        <begin position="1"/>
        <end position="59"/>
    </location>
</feature>
<protein>
    <submittedName>
        <fullName evidence="4">Uncharacterized protein</fullName>
    </submittedName>
</protein>
<dbReference type="EMBL" id="JABFAF010000007">
    <property type="protein sequence ID" value="MBA0860368.1"/>
    <property type="molecule type" value="Genomic_DNA"/>
</dbReference>
<dbReference type="Pfam" id="PF04782">
    <property type="entry name" value="DUF632"/>
    <property type="match status" value="2"/>
</dbReference>
<dbReference type="InterPro" id="IPR006867">
    <property type="entry name" value="DUF632"/>
</dbReference>
<name>A0A7J9LP04_GOSSC</name>
<feature type="compositionally biased region" description="Pro residues" evidence="1">
    <location>
        <begin position="87"/>
        <end position="110"/>
    </location>
</feature>
<dbReference type="Pfam" id="PF04783">
    <property type="entry name" value="DUF630"/>
    <property type="match status" value="1"/>
</dbReference>